<dbReference type="InterPro" id="IPR000719">
    <property type="entry name" value="Prot_kinase_dom"/>
</dbReference>
<dbReference type="InterPro" id="IPR017441">
    <property type="entry name" value="Protein_kinase_ATP_BS"/>
</dbReference>
<dbReference type="EMBL" id="LUGH01000317">
    <property type="protein sequence ID" value="OBZ86235.1"/>
    <property type="molecule type" value="Genomic_DNA"/>
</dbReference>
<comment type="similarity">
    <text evidence="5">Belongs to the protein kinase superfamily.</text>
</comment>
<comment type="caution">
    <text evidence="7">The sequence shown here is derived from an EMBL/GenBank/DDBJ whole genome shotgun (WGS) entry which is preliminary data.</text>
</comment>
<dbReference type="GO" id="GO:0004674">
    <property type="term" value="F:protein serine/threonine kinase activity"/>
    <property type="evidence" value="ECO:0007669"/>
    <property type="project" value="UniProtKB-KW"/>
</dbReference>
<dbReference type="InterPro" id="IPR011009">
    <property type="entry name" value="Kinase-like_dom_sf"/>
</dbReference>
<evidence type="ECO:0000256" key="1">
    <source>
        <dbReference type="ARBA" id="ARBA00012513"/>
    </source>
</evidence>
<dbReference type="PROSITE" id="PS50011">
    <property type="entry name" value="PROTEIN_KINASE_DOM"/>
    <property type="match status" value="1"/>
</dbReference>
<keyword evidence="3 4" id="KW-0067">ATP-binding</keyword>
<dbReference type="SUPFAM" id="SSF56112">
    <property type="entry name" value="Protein kinase-like (PK-like)"/>
    <property type="match status" value="1"/>
</dbReference>
<sequence length="367" mass="42314">MTTEAFSLERVIDSIVGGHFKVGKKLGEGSFGVIFEGTNLITSQQVAIKFEPKSSETPQLKDEYSAYKIMSGTIMDLLGPSLEELFDVCGRRFSIKTAAMLAIQMISRIQSIHERDLIYRDIKPDNFLIGLPGTDKENQLFVIDFGMAKLYRDKITKKHIPYQEQKNLSGTARYMSINTHLGREQSRRDDLEALGHVILYFLRGSLPWQGIKAATNRLKYEKIGETKQLTPIPSLCETFPNQLVKYMQYTRKLGFEETPNYDYMRKLFYEILRDIGEENDGIYDWVELSAKEANGWQDRIVARKMEKENNKPLMLEAPPLLPPHQQHEIINLTRTTEPMSMNRNQPNYDTSISKMDDCYPHIQTPHC</sequence>
<dbReference type="PROSITE" id="PS00108">
    <property type="entry name" value="PROTEIN_KINASE_ST"/>
    <property type="match status" value="1"/>
</dbReference>
<feature type="domain" description="Protein kinase" evidence="6">
    <location>
        <begin position="20"/>
        <end position="272"/>
    </location>
</feature>
<evidence type="ECO:0000313" key="8">
    <source>
        <dbReference type="Proteomes" id="UP000093000"/>
    </source>
</evidence>
<accession>A0A1C7NAU4</accession>
<protein>
    <recommendedName>
        <fullName evidence="1">non-specific serine/threonine protein kinase</fullName>
        <ecNumber evidence="1">2.7.11.1</ecNumber>
    </recommendedName>
</protein>
<evidence type="ECO:0000259" key="6">
    <source>
        <dbReference type="PROSITE" id="PS50011"/>
    </source>
</evidence>
<dbReference type="STRING" id="101091.A0A1C7NAU4"/>
<dbReference type="Proteomes" id="UP000093000">
    <property type="component" value="Unassembled WGS sequence"/>
</dbReference>
<evidence type="ECO:0000256" key="5">
    <source>
        <dbReference type="RuleBase" id="RU000304"/>
    </source>
</evidence>
<dbReference type="OrthoDB" id="2264440at2759"/>
<evidence type="ECO:0000256" key="2">
    <source>
        <dbReference type="ARBA" id="ARBA00022741"/>
    </source>
</evidence>
<keyword evidence="8" id="KW-1185">Reference proteome</keyword>
<dbReference type="PANTHER" id="PTHR11909">
    <property type="entry name" value="CASEIN KINASE-RELATED"/>
    <property type="match status" value="1"/>
</dbReference>
<dbReference type="Gene3D" id="1.10.510.10">
    <property type="entry name" value="Transferase(Phosphotransferase) domain 1"/>
    <property type="match status" value="1"/>
</dbReference>
<proteinExistence type="inferred from homology"/>
<evidence type="ECO:0000256" key="4">
    <source>
        <dbReference type="PROSITE-ProRule" id="PRU10141"/>
    </source>
</evidence>
<reference evidence="7 8" key="1">
    <citation type="submission" date="2016-03" db="EMBL/GenBank/DDBJ databases">
        <title>Choanephora cucurbitarum.</title>
        <authorList>
            <person name="Min B."/>
            <person name="Park H."/>
            <person name="Park J.-H."/>
            <person name="Shin H.-D."/>
            <person name="Choi I.-G."/>
        </authorList>
    </citation>
    <scope>NUCLEOTIDE SEQUENCE [LARGE SCALE GENOMIC DNA]</scope>
    <source>
        <strain evidence="7 8">KUS-F28377</strain>
    </source>
</reference>
<evidence type="ECO:0000313" key="7">
    <source>
        <dbReference type="EMBL" id="OBZ86235.1"/>
    </source>
</evidence>
<dbReference type="AlphaFoldDB" id="A0A1C7NAU4"/>
<dbReference type="GO" id="GO:0005524">
    <property type="term" value="F:ATP binding"/>
    <property type="evidence" value="ECO:0007669"/>
    <property type="project" value="UniProtKB-UniRule"/>
</dbReference>
<keyword evidence="7" id="KW-0418">Kinase</keyword>
<feature type="binding site" evidence="4">
    <location>
        <position position="49"/>
    </location>
    <ligand>
        <name>ATP</name>
        <dbReference type="ChEBI" id="CHEBI:30616"/>
    </ligand>
</feature>
<dbReference type="InParanoid" id="A0A1C7NAU4"/>
<dbReference type="PROSITE" id="PS00107">
    <property type="entry name" value="PROTEIN_KINASE_ATP"/>
    <property type="match status" value="1"/>
</dbReference>
<gene>
    <name evidence="7" type="primary">cki1_4</name>
    <name evidence="7" type="ORF">A0J61_05717</name>
</gene>
<name>A0A1C7NAU4_9FUNG</name>
<dbReference type="InterPro" id="IPR008271">
    <property type="entry name" value="Ser/Thr_kinase_AS"/>
</dbReference>
<keyword evidence="7" id="KW-0808">Transferase</keyword>
<evidence type="ECO:0000256" key="3">
    <source>
        <dbReference type="ARBA" id="ARBA00022840"/>
    </source>
</evidence>
<dbReference type="SMART" id="SM00220">
    <property type="entry name" value="S_TKc"/>
    <property type="match status" value="1"/>
</dbReference>
<dbReference type="FunFam" id="1.10.510.10:FF:001123">
    <property type="entry name" value="CK1/CK1/CK1-D protein kinase"/>
    <property type="match status" value="1"/>
</dbReference>
<keyword evidence="5" id="KW-0723">Serine/threonine-protein kinase</keyword>
<organism evidence="7 8">
    <name type="scientific">Choanephora cucurbitarum</name>
    <dbReference type="NCBI Taxonomy" id="101091"/>
    <lineage>
        <taxon>Eukaryota</taxon>
        <taxon>Fungi</taxon>
        <taxon>Fungi incertae sedis</taxon>
        <taxon>Mucoromycota</taxon>
        <taxon>Mucoromycotina</taxon>
        <taxon>Mucoromycetes</taxon>
        <taxon>Mucorales</taxon>
        <taxon>Mucorineae</taxon>
        <taxon>Choanephoraceae</taxon>
        <taxon>Choanephoroideae</taxon>
        <taxon>Choanephora</taxon>
    </lineage>
</organism>
<keyword evidence="2 4" id="KW-0547">Nucleotide-binding</keyword>
<dbReference type="Pfam" id="PF00069">
    <property type="entry name" value="Pkinase"/>
    <property type="match status" value="1"/>
</dbReference>
<dbReference type="EC" id="2.7.11.1" evidence="1"/>
<dbReference type="InterPro" id="IPR050235">
    <property type="entry name" value="CK1_Ser-Thr_kinase"/>
</dbReference>